<dbReference type="Proteomes" id="UP001596037">
    <property type="component" value="Unassembled WGS sequence"/>
</dbReference>
<dbReference type="PANTHER" id="PTHR34501:SF9">
    <property type="entry name" value="MAJOR OUTER MEMBRANE PROTEIN P.IA"/>
    <property type="match status" value="1"/>
</dbReference>
<evidence type="ECO:0000256" key="10">
    <source>
        <dbReference type="ARBA" id="ARBA00023237"/>
    </source>
</evidence>
<feature type="signal peptide" evidence="11">
    <location>
        <begin position="1"/>
        <end position="19"/>
    </location>
</feature>
<keyword evidence="9" id="KW-0472">Membrane</keyword>
<accession>A0ABW0N8K0</accession>
<gene>
    <name evidence="13" type="ORF">ACFPOE_01615</name>
</gene>
<protein>
    <submittedName>
        <fullName evidence="13">Porin</fullName>
    </submittedName>
</protein>
<evidence type="ECO:0000313" key="13">
    <source>
        <dbReference type="EMBL" id="MFC5496219.1"/>
    </source>
</evidence>
<evidence type="ECO:0000256" key="8">
    <source>
        <dbReference type="ARBA" id="ARBA00023114"/>
    </source>
</evidence>
<keyword evidence="7" id="KW-0406">Ion transport</keyword>
<evidence type="ECO:0000256" key="11">
    <source>
        <dbReference type="SAM" id="SignalP"/>
    </source>
</evidence>
<comment type="caution">
    <text evidence="13">The sequence shown here is derived from an EMBL/GenBank/DDBJ whole genome shotgun (WGS) entry which is preliminary data.</text>
</comment>
<evidence type="ECO:0000256" key="4">
    <source>
        <dbReference type="ARBA" id="ARBA00022452"/>
    </source>
</evidence>
<dbReference type="InterPro" id="IPR023614">
    <property type="entry name" value="Porin_dom_sf"/>
</dbReference>
<keyword evidence="5" id="KW-0812">Transmembrane</keyword>
<name>A0ABW0N8K0_9BURK</name>
<evidence type="ECO:0000256" key="5">
    <source>
        <dbReference type="ARBA" id="ARBA00022692"/>
    </source>
</evidence>
<dbReference type="InterPro" id="IPR050298">
    <property type="entry name" value="Gram-neg_bact_OMP"/>
</dbReference>
<dbReference type="Gene3D" id="2.40.160.10">
    <property type="entry name" value="Porin"/>
    <property type="match status" value="1"/>
</dbReference>
<dbReference type="InterPro" id="IPR033900">
    <property type="entry name" value="Gram_neg_porin_domain"/>
</dbReference>
<keyword evidence="10" id="KW-0998">Cell outer membrane</keyword>
<keyword evidence="4" id="KW-1134">Transmembrane beta strand</keyword>
<evidence type="ECO:0000256" key="2">
    <source>
        <dbReference type="ARBA" id="ARBA00011233"/>
    </source>
</evidence>
<dbReference type="Pfam" id="PF13609">
    <property type="entry name" value="Porin_4"/>
    <property type="match status" value="1"/>
</dbReference>
<reference evidence="14" key="1">
    <citation type="journal article" date="2019" name="Int. J. Syst. Evol. Microbiol.">
        <title>The Global Catalogue of Microorganisms (GCM) 10K type strain sequencing project: providing services to taxonomists for standard genome sequencing and annotation.</title>
        <authorList>
            <consortium name="The Broad Institute Genomics Platform"/>
            <consortium name="The Broad Institute Genome Sequencing Center for Infectious Disease"/>
            <person name="Wu L."/>
            <person name="Ma J."/>
        </authorList>
    </citation>
    <scope>NUCLEOTIDE SEQUENCE [LARGE SCALE GENOMIC DNA]</scope>
    <source>
        <strain evidence="14">CCUG 57401</strain>
    </source>
</reference>
<evidence type="ECO:0000259" key="12">
    <source>
        <dbReference type="Pfam" id="PF13609"/>
    </source>
</evidence>
<sequence>MKKSLIALAVLASAGVASAQSSVTLFGIVDATLAYGKGSVANKTQLTNSGYNSSRIGFRGTEDLGGGMNASFWLEAGMNNDNGTGAATSLNNQASGTSTASAGTQGLTFNRRSTVSLGGGWGELRLGRDYTPQFWNLTVFDPFGTNGVGTSQVLNSSLGGPVTVRASNSIGYFLPGNLGGFYGQLQHYRGENASNVANDGTGSAIRLGYANGPINVALAYSSTKYSTGDIKTTNIGGQWDFAVAKLMGYYDRDQISGGATGKGGLIGALVPVGPGEIRLAYSTYKNDLAGTPKTNKWALGYVHNLSKRTAVYATYAQARNSGGAAQGLNGAITAANTNSSGYDFGVRHSF</sequence>
<comment type="subcellular location">
    <subcellularLocation>
        <location evidence="1">Cell outer membrane</location>
        <topology evidence="1">Multi-pass membrane protein</topology>
    </subcellularLocation>
</comment>
<organism evidence="13 14">
    <name type="scientific">Caenimonas terrae</name>
    <dbReference type="NCBI Taxonomy" id="696074"/>
    <lineage>
        <taxon>Bacteria</taxon>
        <taxon>Pseudomonadati</taxon>
        <taxon>Pseudomonadota</taxon>
        <taxon>Betaproteobacteria</taxon>
        <taxon>Burkholderiales</taxon>
        <taxon>Comamonadaceae</taxon>
        <taxon>Caenimonas</taxon>
    </lineage>
</organism>
<dbReference type="EMBL" id="JBHSMF010000002">
    <property type="protein sequence ID" value="MFC5496219.1"/>
    <property type="molecule type" value="Genomic_DNA"/>
</dbReference>
<evidence type="ECO:0000256" key="1">
    <source>
        <dbReference type="ARBA" id="ARBA00004571"/>
    </source>
</evidence>
<feature type="chain" id="PRO_5046517683" evidence="11">
    <location>
        <begin position="20"/>
        <end position="350"/>
    </location>
</feature>
<dbReference type="SUPFAM" id="SSF56935">
    <property type="entry name" value="Porins"/>
    <property type="match status" value="1"/>
</dbReference>
<evidence type="ECO:0000313" key="14">
    <source>
        <dbReference type="Proteomes" id="UP001596037"/>
    </source>
</evidence>
<keyword evidence="8" id="KW-0626">Porin</keyword>
<keyword evidence="3" id="KW-0813">Transport</keyword>
<keyword evidence="6 11" id="KW-0732">Signal</keyword>
<dbReference type="CDD" id="cd00342">
    <property type="entry name" value="gram_neg_porins"/>
    <property type="match status" value="1"/>
</dbReference>
<proteinExistence type="predicted"/>
<evidence type="ECO:0000256" key="9">
    <source>
        <dbReference type="ARBA" id="ARBA00023136"/>
    </source>
</evidence>
<evidence type="ECO:0000256" key="7">
    <source>
        <dbReference type="ARBA" id="ARBA00023065"/>
    </source>
</evidence>
<comment type="subunit">
    <text evidence="2">Homotrimer.</text>
</comment>
<dbReference type="PANTHER" id="PTHR34501">
    <property type="entry name" value="PROTEIN YDDL-RELATED"/>
    <property type="match status" value="1"/>
</dbReference>
<keyword evidence="14" id="KW-1185">Reference proteome</keyword>
<dbReference type="RefSeq" id="WP_376848248.1">
    <property type="nucleotide sequence ID" value="NZ_JBHSMF010000002.1"/>
</dbReference>
<evidence type="ECO:0000256" key="3">
    <source>
        <dbReference type="ARBA" id="ARBA00022448"/>
    </source>
</evidence>
<feature type="domain" description="Porin" evidence="12">
    <location>
        <begin position="7"/>
        <end position="322"/>
    </location>
</feature>
<evidence type="ECO:0000256" key="6">
    <source>
        <dbReference type="ARBA" id="ARBA00022729"/>
    </source>
</evidence>